<evidence type="ECO:0000313" key="2">
    <source>
        <dbReference type="EMBL" id="GIY17401.1"/>
    </source>
</evidence>
<reference evidence="2 3" key="1">
    <citation type="submission" date="2021-06" db="EMBL/GenBank/DDBJ databases">
        <title>Caerostris extrusa draft genome.</title>
        <authorList>
            <person name="Kono N."/>
            <person name="Arakawa K."/>
        </authorList>
    </citation>
    <scope>NUCLEOTIDE SEQUENCE [LARGE SCALE GENOMIC DNA]</scope>
</reference>
<evidence type="ECO:0000256" key="1">
    <source>
        <dbReference type="SAM" id="MobiDB-lite"/>
    </source>
</evidence>
<protein>
    <submittedName>
        <fullName evidence="2">Uncharacterized protein</fullName>
    </submittedName>
</protein>
<name>A0AAV4R8U5_CAEEX</name>
<comment type="caution">
    <text evidence="2">The sequence shown here is derived from an EMBL/GenBank/DDBJ whole genome shotgun (WGS) entry which is preliminary data.</text>
</comment>
<accession>A0AAV4R8U5</accession>
<gene>
    <name evidence="2" type="ORF">CEXT_238951</name>
</gene>
<dbReference type="EMBL" id="BPLR01007508">
    <property type="protein sequence ID" value="GIY17401.1"/>
    <property type="molecule type" value="Genomic_DNA"/>
</dbReference>
<evidence type="ECO:0000313" key="3">
    <source>
        <dbReference type="Proteomes" id="UP001054945"/>
    </source>
</evidence>
<dbReference type="AlphaFoldDB" id="A0AAV4R8U5"/>
<sequence length="109" mass="12794">MHFLQRATKVIRLICESGSCVQTQTHEGCNNSVGANLLSYIVSKVKNIKFRHSFIMFCGWMYDVGMKLRLFVYVRRGTKRLHPLPVHPGRKREESRVRTSCLFRARPRR</sequence>
<keyword evidence="3" id="KW-1185">Reference proteome</keyword>
<feature type="region of interest" description="Disordered" evidence="1">
    <location>
        <begin position="85"/>
        <end position="109"/>
    </location>
</feature>
<dbReference type="Proteomes" id="UP001054945">
    <property type="component" value="Unassembled WGS sequence"/>
</dbReference>
<proteinExistence type="predicted"/>
<organism evidence="2 3">
    <name type="scientific">Caerostris extrusa</name>
    <name type="common">Bark spider</name>
    <name type="synonym">Caerostris bankana</name>
    <dbReference type="NCBI Taxonomy" id="172846"/>
    <lineage>
        <taxon>Eukaryota</taxon>
        <taxon>Metazoa</taxon>
        <taxon>Ecdysozoa</taxon>
        <taxon>Arthropoda</taxon>
        <taxon>Chelicerata</taxon>
        <taxon>Arachnida</taxon>
        <taxon>Araneae</taxon>
        <taxon>Araneomorphae</taxon>
        <taxon>Entelegynae</taxon>
        <taxon>Araneoidea</taxon>
        <taxon>Araneidae</taxon>
        <taxon>Caerostris</taxon>
    </lineage>
</organism>